<dbReference type="STRING" id="1850250.LPB142_05000"/>
<proteinExistence type="predicted"/>
<dbReference type="EMBL" id="CP017781">
    <property type="protein sequence ID" value="AOZ68754.1"/>
    <property type="molecule type" value="Genomic_DNA"/>
</dbReference>
<gene>
    <name evidence="11" type="ORF">LPB142_05000</name>
</gene>
<comment type="cofactor">
    <cofactor evidence="1">
        <name>Mg(2+)</name>
        <dbReference type="ChEBI" id="CHEBI:18420"/>
    </cofactor>
</comment>
<evidence type="ECO:0000256" key="7">
    <source>
        <dbReference type="ARBA" id="ARBA00022827"/>
    </source>
</evidence>
<dbReference type="InterPro" id="IPR003374">
    <property type="entry name" value="ApbE-like_sf"/>
</dbReference>
<dbReference type="RefSeq" id="WP_071165705.1">
    <property type="nucleotide sequence ID" value="NZ_CP017781.1"/>
</dbReference>
<name>A0A1D9MA77_9RHOB</name>
<evidence type="ECO:0000256" key="1">
    <source>
        <dbReference type="ARBA" id="ARBA00001946"/>
    </source>
</evidence>
<evidence type="ECO:0000256" key="4">
    <source>
        <dbReference type="ARBA" id="ARBA00022630"/>
    </source>
</evidence>
<dbReference type="KEGG" id="rhp:LPB142_05000"/>
<evidence type="ECO:0000313" key="11">
    <source>
        <dbReference type="EMBL" id="AOZ68754.1"/>
    </source>
</evidence>
<evidence type="ECO:0000256" key="6">
    <source>
        <dbReference type="ARBA" id="ARBA00022723"/>
    </source>
</evidence>
<dbReference type="Gene3D" id="3.10.520.10">
    <property type="entry name" value="ApbE-like domains"/>
    <property type="match status" value="1"/>
</dbReference>
<dbReference type="PANTHER" id="PTHR30040">
    <property type="entry name" value="THIAMINE BIOSYNTHESIS LIPOPROTEIN APBE"/>
    <property type="match status" value="1"/>
</dbReference>
<comment type="catalytic activity">
    <reaction evidence="10">
        <text>L-threonyl-[protein] + FAD = FMN-L-threonyl-[protein] + AMP + H(+)</text>
        <dbReference type="Rhea" id="RHEA:36847"/>
        <dbReference type="Rhea" id="RHEA-COMP:11060"/>
        <dbReference type="Rhea" id="RHEA-COMP:11061"/>
        <dbReference type="ChEBI" id="CHEBI:15378"/>
        <dbReference type="ChEBI" id="CHEBI:30013"/>
        <dbReference type="ChEBI" id="CHEBI:57692"/>
        <dbReference type="ChEBI" id="CHEBI:74257"/>
        <dbReference type="ChEBI" id="CHEBI:456215"/>
        <dbReference type="EC" id="2.7.1.180"/>
    </reaction>
</comment>
<keyword evidence="4" id="KW-0285">Flavoprotein</keyword>
<evidence type="ECO:0000256" key="8">
    <source>
        <dbReference type="ARBA" id="ARBA00022842"/>
    </source>
</evidence>
<evidence type="ECO:0000256" key="5">
    <source>
        <dbReference type="ARBA" id="ARBA00022679"/>
    </source>
</evidence>
<dbReference type="Pfam" id="PF02424">
    <property type="entry name" value="ApbE"/>
    <property type="match status" value="1"/>
</dbReference>
<reference evidence="11 12" key="1">
    <citation type="submission" date="2016-10" db="EMBL/GenBank/DDBJ databases">
        <title>Rhodobacter sp. LPB0142, isolated from sea water.</title>
        <authorList>
            <person name="Kim E."/>
            <person name="Yi H."/>
        </authorList>
    </citation>
    <scope>NUCLEOTIDE SEQUENCE [LARGE SCALE GENOMIC DNA]</scope>
    <source>
        <strain evidence="11 12">LPB0142</strain>
    </source>
</reference>
<dbReference type="EC" id="2.7.1.180" evidence="2"/>
<organism evidence="11 12">
    <name type="scientific">Rhodobacter xanthinilyticus</name>
    <dbReference type="NCBI Taxonomy" id="1850250"/>
    <lineage>
        <taxon>Bacteria</taxon>
        <taxon>Pseudomonadati</taxon>
        <taxon>Pseudomonadota</taxon>
        <taxon>Alphaproteobacteria</taxon>
        <taxon>Rhodobacterales</taxon>
        <taxon>Rhodobacter group</taxon>
        <taxon>Rhodobacter</taxon>
    </lineage>
</organism>
<keyword evidence="5" id="KW-0808">Transferase</keyword>
<accession>A0A1D9MA77</accession>
<evidence type="ECO:0000256" key="10">
    <source>
        <dbReference type="ARBA" id="ARBA00048540"/>
    </source>
</evidence>
<keyword evidence="6" id="KW-0479">Metal-binding</keyword>
<evidence type="ECO:0000313" key="12">
    <source>
        <dbReference type="Proteomes" id="UP000176562"/>
    </source>
</evidence>
<protein>
    <recommendedName>
        <fullName evidence="3">FAD:protein FMN transferase</fullName>
        <ecNumber evidence="2">2.7.1.180</ecNumber>
    </recommendedName>
    <alternativeName>
        <fullName evidence="9">Flavin transferase</fullName>
    </alternativeName>
</protein>
<keyword evidence="12" id="KW-1185">Reference proteome</keyword>
<dbReference type="PANTHER" id="PTHR30040:SF2">
    <property type="entry name" value="FAD:PROTEIN FMN TRANSFERASE"/>
    <property type="match status" value="1"/>
</dbReference>
<evidence type="ECO:0000256" key="9">
    <source>
        <dbReference type="ARBA" id="ARBA00031306"/>
    </source>
</evidence>
<dbReference type="InterPro" id="IPR024932">
    <property type="entry name" value="ApbE"/>
</dbReference>
<keyword evidence="8" id="KW-0460">Magnesium</keyword>
<dbReference type="GO" id="GO:0016740">
    <property type="term" value="F:transferase activity"/>
    <property type="evidence" value="ECO:0007669"/>
    <property type="project" value="UniProtKB-KW"/>
</dbReference>
<dbReference type="InterPro" id="IPR006311">
    <property type="entry name" value="TAT_signal"/>
</dbReference>
<evidence type="ECO:0000256" key="3">
    <source>
        <dbReference type="ARBA" id="ARBA00016337"/>
    </source>
</evidence>
<keyword evidence="7" id="KW-0274">FAD</keyword>
<dbReference type="GO" id="GO:0046872">
    <property type="term" value="F:metal ion binding"/>
    <property type="evidence" value="ECO:0007669"/>
    <property type="project" value="UniProtKB-KW"/>
</dbReference>
<dbReference type="Proteomes" id="UP000176562">
    <property type="component" value="Chromosome"/>
</dbReference>
<dbReference type="AlphaFoldDB" id="A0A1D9MA77"/>
<evidence type="ECO:0000256" key="2">
    <source>
        <dbReference type="ARBA" id="ARBA00011955"/>
    </source>
</evidence>
<sequence length="288" mass="28822">MNRRRFLQITAAAALGGRAAGAKGAADWRGRAFGAEVAVSGLPETARAALLAEIAAIEATFSLYRESELTRLNAAGRGPGSAQMRAVLALAGRVHAATGGAFDPTVGRLWAARAARAPEAEARAAIGFARVEIGREIRLGPGQALTLNGVVQGYAADRVAALLEAAGAGPCLIDMGEFVGLGGRFRLGVEDPAAGLLGAREIGAGAPRAIATSSPGAMRLGAGGHILGPQGQAPRWSTVAVEGGAAALCDAASTGFVLMEAGEIARARDALGLGTVTLIDAAGDLVTL</sequence>
<dbReference type="PROSITE" id="PS51318">
    <property type="entry name" value="TAT"/>
    <property type="match status" value="1"/>
</dbReference>
<dbReference type="SUPFAM" id="SSF143631">
    <property type="entry name" value="ApbE-like"/>
    <property type="match status" value="1"/>
</dbReference>